<organism evidence="1 2">
    <name type="scientific">Clostridium lentum</name>
    <dbReference type="NCBI Taxonomy" id="2763037"/>
    <lineage>
        <taxon>Bacteria</taxon>
        <taxon>Bacillati</taxon>
        <taxon>Bacillota</taxon>
        <taxon>Clostridia</taxon>
        <taxon>Eubacteriales</taxon>
        <taxon>Clostridiaceae</taxon>
        <taxon>Clostridium</taxon>
    </lineage>
</organism>
<protein>
    <submittedName>
        <fullName evidence="1">Xaa-His dipeptidase</fullName>
    </submittedName>
</protein>
<comment type="caution">
    <text evidence="1">The sequence shown here is derived from an EMBL/GenBank/DDBJ whole genome shotgun (WGS) entry which is preliminary data.</text>
</comment>
<evidence type="ECO:0000313" key="1">
    <source>
        <dbReference type="EMBL" id="MBC5640221.1"/>
    </source>
</evidence>
<dbReference type="EMBL" id="JACOOQ010000010">
    <property type="protein sequence ID" value="MBC5640221.1"/>
    <property type="molecule type" value="Genomic_DNA"/>
</dbReference>
<reference evidence="1" key="1">
    <citation type="submission" date="2020-08" db="EMBL/GenBank/DDBJ databases">
        <title>Genome public.</title>
        <authorList>
            <person name="Liu C."/>
            <person name="Sun Q."/>
        </authorList>
    </citation>
    <scope>NUCLEOTIDE SEQUENCE</scope>
    <source>
        <strain evidence="1">NSJ-42</strain>
    </source>
</reference>
<name>A0A8I0AA28_9CLOT</name>
<dbReference type="AlphaFoldDB" id="A0A8I0AA28"/>
<keyword evidence="2" id="KW-1185">Reference proteome</keyword>
<evidence type="ECO:0000313" key="2">
    <source>
        <dbReference type="Proteomes" id="UP000662088"/>
    </source>
</evidence>
<accession>A0A8I0AA28</accession>
<proteinExistence type="predicted"/>
<sequence>MIKQGCKDKEIYEKLGISKSTWSAKKSKNKKIRDAIDEATDERNSEVEEALFKNCKGYHYYEEVAFKCKKEIPQPDGSVIVEEEVEVKNVKKYSKPDLAAQKYWLNNKKKAFWKDDPHKVAQGNKSLKLKEKEMESKVII</sequence>
<gene>
    <name evidence="1" type="ORF">H8R92_07200</name>
</gene>
<dbReference type="Proteomes" id="UP000662088">
    <property type="component" value="Unassembled WGS sequence"/>
</dbReference>